<dbReference type="EMBL" id="JBHFFA010000002">
    <property type="protein sequence ID" value="KAL2644454.1"/>
    <property type="molecule type" value="Genomic_DNA"/>
</dbReference>
<dbReference type="AlphaFoldDB" id="A0ABD1ZAN3"/>
<name>A0ABD1ZAN3_9MARC</name>
<accession>A0ABD1ZAN3</accession>
<protein>
    <submittedName>
        <fullName evidence="1">Uncharacterized protein</fullName>
    </submittedName>
</protein>
<reference evidence="1 2" key="1">
    <citation type="submission" date="2024-09" db="EMBL/GenBank/DDBJ databases">
        <title>Chromosome-scale assembly of Riccia fluitans.</title>
        <authorList>
            <person name="Paukszto L."/>
            <person name="Sawicki J."/>
            <person name="Karawczyk K."/>
            <person name="Piernik-Szablinska J."/>
            <person name="Szczecinska M."/>
            <person name="Mazdziarz M."/>
        </authorList>
    </citation>
    <scope>NUCLEOTIDE SEQUENCE [LARGE SCALE GENOMIC DNA]</scope>
    <source>
        <strain evidence="1">Rf_01</strain>
        <tissue evidence="1">Aerial parts of the thallus</tissue>
    </source>
</reference>
<comment type="caution">
    <text evidence="1">The sequence shown here is derived from an EMBL/GenBank/DDBJ whole genome shotgun (WGS) entry which is preliminary data.</text>
</comment>
<evidence type="ECO:0000313" key="1">
    <source>
        <dbReference type="EMBL" id="KAL2644454.1"/>
    </source>
</evidence>
<evidence type="ECO:0000313" key="2">
    <source>
        <dbReference type="Proteomes" id="UP001605036"/>
    </source>
</evidence>
<organism evidence="1 2">
    <name type="scientific">Riccia fluitans</name>
    <dbReference type="NCBI Taxonomy" id="41844"/>
    <lineage>
        <taxon>Eukaryota</taxon>
        <taxon>Viridiplantae</taxon>
        <taxon>Streptophyta</taxon>
        <taxon>Embryophyta</taxon>
        <taxon>Marchantiophyta</taxon>
        <taxon>Marchantiopsida</taxon>
        <taxon>Marchantiidae</taxon>
        <taxon>Marchantiales</taxon>
        <taxon>Ricciaceae</taxon>
        <taxon>Riccia</taxon>
    </lineage>
</organism>
<proteinExistence type="predicted"/>
<dbReference type="Proteomes" id="UP001605036">
    <property type="component" value="Unassembled WGS sequence"/>
</dbReference>
<sequence>MAQQCVGERWTDAENNQGVIQLTAVDNLFCPILKYRVINSWVVRNLGETCLKWDRGTSQPAGIRNLAKTTTPREPFYDGLAAEFSIPLIDFTLIITVQYTGIKNLFTHINCKFLN</sequence>
<gene>
    <name evidence="1" type="ORF">R1flu_012041</name>
</gene>
<keyword evidence="2" id="KW-1185">Reference proteome</keyword>